<accession>V8NG68</accession>
<protein>
    <submittedName>
        <fullName evidence="2">Uncharacterized protein</fullName>
    </submittedName>
</protein>
<evidence type="ECO:0000313" key="3">
    <source>
        <dbReference type="Proteomes" id="UP000018936"/>
    </source>
</evidence>
<proteinExistence type="predicted"/>
<comment type="caution">
    <text evidence="2">The sequence shown here is derived from an EMBL/GenBank/DDBJ whole genome shotgun (WGS) entry which is preliminary data.</text>
</comment>
<dbReference type="Proteomes" id="UP000018936">
    <property type="component" value="Unassembled WGS sequence"/>
</dbReference>
<name>V8NG68_OPHHA</name>
<organism evidence="2 3">
    <name type="scientific">Ophiophagus hannah</name>
    <name type="common">King cobra</name>
    <name type="synonym">Naja hannah</name>
    <dbReference type="NCBI Taxonomy" id="8665"/>
    <lineage>
        <taxon>Eukaryota</taxon>
        <taxon>Metazoa</taxon>
        <taxon>Chordata</taxon>
        <taxon>Craniata</taxon>
        <taxon>Vertebrata</taxon>
        <taxon>Euteleostomi</taxon>
        <taxon>Lepidosauria</taxon>
        <taxon>Squamata</taxon>
        <taxon>Bifurcata</taxon>
        <taxon>Unidentata</taxon>
        <taxon>Episquamata</taxon>
        <taxon>Toxicofera</taxon>
        <taxon>Serpentes</taxon>
        <taxon>Colubroidea</taxon>
        <taxon>Elapidae</taxon>
        <taxon>Elapinae</taxon>
        <taxon>Ophiophagus</taxon>
    </lineage>
</organism>
<dbReference type="AlphaFoldDB" id="V8NG68"/>
<feature type="region of interest" description="Disordered" evidence="1">
    <location>
        <begin position="131"/>
        <end position="182"/>
    </location>
</feature>
<sequence>MGTKRKGAGGLPKTIHLLLSIPKRQRQARRAMEVGFIFSFQEGASLPPPPPPPIFPFSPLCGGGGGSFSSQAPMRQGGGGGLGKGASLRWALPTALLSVVLKSKRVVCCALRGAETPLGQLRCAVVASARRHPPSSSSSSSSFSSSSSSSPSSFSSASNSSSSSSSSPSFTPMPRKKGGQGAVPWTRQCFWLSTLGILPKASASPPPFDAARKMPSHWRWKGERWGARLDSSKELAVLSCLREGMHQGSWLPCGSRDWRSGETSGEKLAS</sequence>
<gene>
    <name evidence="2" type="primary">TPRXL</name>
    <name evidence="2" type="ORF">L345_13191</name>
</gene>
<keyword evidence="3" id="KW-1185">Reference proteome</keyword>
<dbReference type="EMBL" id="AZIM01004194">
    <property type="protein sequence ID" value="ETE61065.1"/>
    <property type="molecule type" value="Genomic_DNA"/>
</dbReference>
<evidence type="ECO:0000313" key="2">
    <source>
        <dbReference type="EMBL" id="ETE61065.1"/>
    </source>
</evidence>
<feature type="non-terminal residue" evidence="2">
    <location>
        <position position="1"/>
    </location>
</feature>
<reference evidence="2 3" key="1">
    <citation type="journal article" date="2013" name="Proc. Natl. Acad. Sci. U.S.A.">
        <title>The king cobra genome reveals dynamic gene evolution and adaptation in the snake venom system.</title>
        <authorList>
            <person name="Vonk F.J."/>
            <person name="Casewell N.R."/>
            <person name="Henkel C.V."/>
            <person name="Heimberg A.M."/>
            <person name="Jansen H.J."/>
            <person name="McCleary R.J."/>
            <person name="Kerkkamp H.M."/>
            <person name="Vos R.A."/>
            <person name="Guerreiro I."/>
            <person name="Calvete J.J."/>
            <person name="Wuster W."/>
            <person name="Woods A.E."/>
            <person name="Logan J.M."/>
            <person name="Harrison R.A."/>
            <person name="Castoe T.A."/>
            <person name="de Koning A.P."/>
            <person name="Pollock D.D."/>
            <person name="Yandell M."/>
            <person name="Calderon D."/>
            <person name="Renjifo C."/>
            <person name="Currier R.B."/>
            <person name="Salgado D."/>
            <person name="Pla D."/>
            <person name="Sanz L."/>
            <person name="Hyder A.S."/>
            <person name="Ribeiro J.M."/>
            <person name="Arntzen J.W."/>
            <person name="van den Thillart G.E."/>
            <person name="Boetzer M."/>
            <person name="Pirovano W."/>
            <person name="Dirks R.P."/>
            <person name="Spaink H.P."/>
            <person name="Duboule D."/>
            <person name="McGlinn E."/>
            <person name="Kini R.M."/>
            <person name="Richardson M.K."/>
        </authorList>
    </citation>
    <scope>NUCLEOTIDE SEQUENCE</scope>
    <source>
        <tissue evidence="2">Blood</tissue>
    </source>
</reference>
<evidence type="ECO:0000256" key="1">
    <source>
        <dbReference type="SAM" id="MobiDB-lite"/>
    </source>
</evidence>
<feature type="compositionally biased region" description="Low complexity" evidence="1">
    <location>
        <begin position="134"/>
        <end position="170"/>
    </location>
</feature>